<dbReference type="STRING" id="69332.A0A388JSJ9"/>
<dbReference type="GO" id="GO:0005524">
    <property type="term" value="F:ATP binding"/>
    <property type="evidence" value="ECO:0007669"/>
    <property type="project" value="UniProtKB-KW"/>
</dbReference>
<feature type="active site" description="Acyl-ester intermediate" evidence="7">
    <location>
        <position position="379"/>
    </location>
</feature>
<dbReference type="GO" id="GO:0005739">
    <property type="term" value="C:mitochondrion"/>
    <property type="evidence" value="ECO:0007669"/>
    <property type="project" value="UniProtKB-SubCell"/>
</dbReference>
<comment type="subunit">
    <text evidence="7">Subunit of the heterotrimeric GatCAB amidotransferase (AdT) complex, composed of A, B and C subunits.</text>
</comment>
<dbReference type="InterPro" id="IPR020556">
    <property type="entry name" value="Amidase_CS"/>
</dbReference>
<dbReference type="Pfam" id="PF01425">
    <property type="entry name" value="Amidase"/>
    <property type="match status" value="1"/>
</dbReference>
<evidence type="ECO:0000259" key="8">
    <source>
        <dbReference type="Pfam" id="PF01425"/>
    </source>
</evidence>
<comment type="miscellaneous">
    <text evidence="7">This protein may be expected to contain an N-terminal transit peptide but none has been predicted.</text>
</comment>
<keyword evidence="5 7" id="KW-0648">Protein biosynthesis</keyword>
<dbReference type="PROSITE" id="PS00571">
    <property type="entry name" value="AMIDASES"/>
    <property type="match status" value="1"/>
</dbReference>
<dbReference type="InterPro" id="IPR004412">
    <property type="entry name" value="GatA"/>
</dbReference>
<dbReference type="PANTHER" id="PTHR11895">
    <property type="entry name" value="TRANSAMIDASE"/>
    <property type="match status" value="1"/>
</dbReference>
<name>A0A388JSJ9_CHABU</name>
<proteinExistence type="inferred from homology"/>
<evidence type="ECO:0000256" key="7">
    <source>
        <dbReference type="HAMAP-Rule" id="MF_03150"/>
    </source>
</evidence>
<dbReference type="Proteomes" id="UP000265515">
    <property type="component" value="Unassembled WGS sequence"/>
</dbReference>
<comment type="catalytic activity">
    <reaction evidence="6 7">
        <text>L-glutamyl-tRNA(Gln) + L-glutamine + ATP + H2O = L-glutaminyl-tRNA(Gln) + L-glutamate + ADP + phosphate + H(+)</text>
        <dbReference type="Rhea" id="RHEA:17521"/>
        <dbReference type="Rhea" id="RHEA-COMP:9681"/>
        <dbReference type="Rhea" id="RHEA-COMP:9684"/>
        <dbReference type="ChEBI" id="CHEBI:15377"/>
        <dbReference type="ChEBI" id="CHEBI:15378"/>
        <dbReference type="ChEBI" id="CHEBI:29985"/>
        <dbReference type="ChEBI" id="CHEBI:30616"/>
        <dbReference type="ChEBI" id="CHEBI:43474"/>
        <dbReference type="ChEBI" id="CHEBI:58359"/>
        <dbReference type="ChEBI" id="CHEBI:78520"/>
        <dbReference type="ChEBI" id="CHEBI:78521"/>
        <dbReference type="ChEBI" id="CHEBI:456216"/>
        <dbReference type="EC" id="6.3.5.7"/>
    </reaction>
</comment>
<evidence type="ECO:0000313" key="10">
    <source>
        <dbReference type="Proteomes" id="UP000265515"/>
    </source>
</evidence>
<sequence>MAAIAARGSVAPGTHHRLMHDISTCCTGQEVHFRRSPGVSRLPILAVCRRLCTLCSKMTPFRAVIPSASATFRNPCKACNWHGRASPSTQFSKSRDPEAISFPGFLAIRPGGKQHQKGAHSSATFSSTASMALSVAAAASATSLLCSIAVSQRQGWGHLGSFSSTGLIPLPRRLTSDCRRSSQLHVVRNVTTVKSSVATKPAGAIRKIQRMLESRERSAVEITEEYLSRVGALEPSLHSFLHVASDDEMLTQAAALDRHLAEGKELAALGPLAGVPTGVKDNICTKGMPTTAGSKILEGYRPPYDASVVKRIKDAGALVVGKTNLDEFGMGSSTENSAYFRTANPWDLSRVPGGSSGGSAAAVAANQCVAALGSDTGGSIRLPASFCGLVGLKPTYGRVSRLGLIGYASSLDTIGVLAQSVEDAAIMMGVISGQDICDSTSSHSEVPDYTAGLEPLDSFSSKPLKGVRLGIIKETIGEGDGLEEGVIRGGVDSGVINAIKDAGRHLEELGATLDEVSLPTFALGLPAYYVLATSEASSNLARYDGVRYGLREGGEDNGLAGMYKETRRRGLGPEVKRRILMGTYALSAGYYDAYYKKAQQVRTLVQQDLVRALSIFDALLLPTAPTAAFRLGEKITEPLSMYVGDMMTVNVNLAGLPALVVPCGTVPGGPKGLPVGLQLIGRAFGEGQLLRYGHIFEQTAPVRLGPLPELIPA</sequence>
<reference evidence="9 10" key="1">
    <citation type="journal article" date="2018" name="Cell">
        <title>The Chara Genome: Secondary Complexity and Implications for Plant Terrestrialization.</title>
        <authorList>
            <person name="Nishiyama T."/>
            <person name="Sakayama H."/>
            <person name="Vries J.D."/>
            <person name="Buschmann H."/>
            <person name="Saint-Marcoux D."/>
            <person name="Ullrich K.K."/>
            <person name="Haas F.B."/>
            <person name="Vanderstraeten L."/>
            <person name="Becker D."/>
            <person name="Lang D."/>
            <person name="Vosolsobe S."/>
            <person name="Rombauts S."/>
            <person name="Wilhelmsson P.K.I."/>
            <person name="Janitza P."/>
            <person name="Kern R."/>
            <person name="Heyl A."/>
            <person name="Rumpler F."/>
            <person name="Villalobos L.I.A.C."/>
            <person name="Clay J.M."/>
            <person name="Skokan R."/>
            <person name="Toyoda A."/>
            <person name="Suzuki Y."/>
            <person name="Kagoshima H."/>
            <person name="Schijlen E."/>
            <person name="Tajeshwar N."/>
            <person name="Catarino B."/>
            <person name="Hetherington A.J."/>
            <person name="Saltykova A."/>
            <person name="Bonnot C."/>
            <person name="Breuninger H."/>
            <person name="Symeonidi A."/>
            <person name="Radhakrishnan G.V."/>
            <person name="Van Nieuwerburgh F."/>
            <person name="Deforce D."/>
            <person name="Chang C."/>
            <person name="Karol K.G."/>
            <person name="Hedrich R."/>
            <person name="Ulvskov P."/>
            <person name="Glockner G."/>
            <person name="Delwiche C.F."/>
            <person name="Petrasek J."/>
            <person name="Van de Peer Y."/>
            <person name="Friml J."/>
            <person name="Beilby M."/>
            <person name="Dolan L."/>
            <person name="Kohara Y."/>
            <person name="Sugano S."/>
            <person name="Fujiyama A."/>
            <person name="Delaux P.-M."/>
            <person name="Quint M."/>
            <person name="TheiBen G."/>
            <person name="Hagemann M."/>
            <person name="Harholt J."/>
            <person name="Dunand C."/>
            <person name="Zachgo S."/>
            <person name="Langdale J."/>
            <person name="Maumus F."/>
            <person name="Straeten D.V.D."/>
            <person name="Gould S.B."/>
            <person name="Rensing S.A."/>
        </authorList>
    </citation>
    <scope>NUCLEOTIDE SEQUENCE [LARGE SCALE GENOMIC DNA]</scope>
    <source>
        <strain evidence="9 10">S276</strain>
    </source>
</reference>
<dbReference type="GO" id="GO:0030956">
    <property type="term" value="C:glutamyl-tRNA(Gln) amidotransferase complex"/>
    <property type="evidence" value="ECO:0007669"/>
    <property type="project" value="UniProtKB-UniRule"/>
</dbReference>
<dbReference type="InterPro" id="IPR036928">
    <property type="entry name" value="AS_sf"/>
</dbReference>
<gene>
    <name evidence="7" type="primary">GATA</name>
    <name evidence="9" type="ORF">CBR_g12438</name>
</gene>
<evidence type="ECO:0000256" key="6">
    <source>
        <dbReference type="ARBA" id="ARBA00047407"/>
    </source>
</evidence>
<comment type="function">
    <text evidence="7">Allows the formation of correctly charged Gln-tRNA(Gln) through the transamidation of misacylated Glu-tRNA(Gln) in chloroplasts and mitochondria. The reaction takes place in the presence of glutamine and ATP through an activated gamma-phospho-Glu-tRNA(Gln).</text>
</comment>
<feature type="active site" description="Charge relay system" evidence="7">
    <location>
        <position position="355"/>
    </location>
</feature>
<accession>A0A388JSJ9</accession>
<dbReference type="Gene3D" id="3.90.1300.10">
    <property type="entry name" value="Amidase signature (AS) domain"/>
    <property type="match status" value="1"/>
</dbReference>
<comment type="similarity">
    <text evidence="1 7">Belongs to the amidase family. GatA subfamily.</text>
</comment>
<keyword evidence="2 7" id="KW-0436">Ligase</keyword>
<dbReference type="GO" id="GO:0009570">
    <property type="term" value="C:chloroplast stroma"/>
    <property type="evidence" value="ECO:0007669"/>
    <property type="project" value="UniProtKB-SubCell"/>
</dbReference>
<organism evidence="9 10">
    <name type="scientific">Chara braunii</name>
    <name type="common">Braun's stonewort</name>
    <dbReference type="NCBI Taxonomy" id="69332"/>
    <lineage>
        <taxon>Eukaryota</taxon>
        <taxon>Viridiplantae</taxon>
        <taxon>Streptophyta</taxon>
        <taxon>Charophyceae</taxon>
        <taxon>Charales</taxon>
        <taxon>Characeae</taxon>
        <taxon>Chara</taxon>
    </lineage>
</organism>
<dbReference type="PANTHER" id="PTHR11895:SF7">
    <property type="entry name" value="GLUTAMYL-TRNA(GLN) AMIDOTRANSFERASE SUBUNIT A, MITOCHONDRIAL"/>
    <property type="match status" value="1"/>
</dbReference>
<evidence type="ECO:0000256" key="4">
    <source>
        <dbReference type="ARBA" id="ARBA00022840"/>
    </source>
</evidence>
<evidence type="ECO:0000256" key="1">
    <source>
        <dbReference type="ARBA" id="ARBA00008069"/>
    </source>
</evidence>
<keyword evidence="7" id="KW-0150">Chloroplast</keyword>
<comment type="caution">
    <text evidence="9">The sequence shown here is derived from an EMBL/GenBank/DDBJ whole genome shotgun (WGS) entry which is preliminary data.</text>
</comment>
<dbReference type="EC" id="6.3.5.7" evidence="7"/>
<dbReference type="InterPro" id="IPR023631">
    <property type="entry name" value="Amidase_dom"/>
</dbReference>
<dbReference type="GO" id="GO:0032543">
    <property type="term" value="P:mitochondrial translation"/>
    <property type="evidence" value="ECO:0007669"/>
    <property type="project" value="UniProtKB-UniRule"/>
</dbReference>
<evidence type="ECO:0000313" key="9">
    <source>
        <dbReference type="EMBL" id="GBG60702.1"/>
    </source>
</evidence>
<keyword evidence="10" id="KW-1185">Reference proteome</keyword>
<keyword evidence="3 7" id="KW-0547">Nucleotide-binding</keyword>
<dbReference type="GO" id="GO:0070681">
    <property type="term" value="P:glutaminyl-tRNAGln biosynthesis via transamidation"/>
    <property type="evidence" value="ECO:0007669"/>
    <property type="project" value="UniProtKB-UniRule"/>
</dbReference>
<keyword evidence="7" id="KW-0496">Mitochondrion</keyword>
<evidence type="ECO:0000256" key="3">
    <source>
        <dbReference type="ARBA" id="ARBA00022741"/>
    </source>
</evidence>
<evidence type="ECO:0000256" key="2">
    <source>
        <dbReference type="ARBA" id="ARBA00022598"/>
    </source>
</evidence>
<dbReference type="GO" id="GO:0050567">
    <property type="term" value="F:glutaminyl-tRNA synthase (glutamine-hydrolyzing) activity"/>
    <property type="evidence" value="ECO:0007669"/>
    <property type="project" value="UniProtKB-UniRule"/>
</dbReference>
<evidence type="ECO:0000256" key="5">
    <source>
        <dbReference type="ARBA" id="ARBA00022917"/>
    </source>
</evidence>
<feature type="active site" description="Charge relay system" evidence="7">
    <location>
        <position position="280"/>
    </location>
</feature>
<protein>
    <recommendedName>
        <fullName evidence="7">Glutamyl-tRNA(Gln) amidotransferase subunit A, chloroplastic/mitochondrial</fullName>
        <shortName evidence="7">Glu-AdT subunit A</shortName>
        <ecNumber evidence="7">6.3.5.7</ecNumber>
    </recommendedName>
</protein>
<dbReference type="Gramene" id="GBG60702">
    <property type="protein sequence ID" value="GBG60702"/>
    <property type="gene ID" value="CBR_g12438"/>
</dbReference>
<feature type="domain" description="Amidase" evidence="8">
    <location>
        <begin position="221"/>
        <end position="690"/>
    </location>
</feature>
<keyword evidence="7" id="KW-0934">Plastid</keyword>
<dbReference type="EMBL" id="BFEA01000014">
    <property type="protein sequence ID" value="GBG60702.1"/>
    <property type="molecule type" value="Genomic_DNA"/>
</dbReference>
<dbReference type="InterPro" id="IPR000120">
    <property type="entry name" value="Amidase"/>
</dbReference>
<dbReference type="NCBIfam" id="TIGR00132">
    <property type="entry name" value="gatA"/>
    <property type="match status" value="1"/>
</dbReference>
<dbReference type="AlphaFoldDB" id="A0A388JSJ9"/>
<comment type="subcellular location">
    <subcellularLocation>
        <location evidence="7">Mitochondrion</location>
    </subcellularLocation>
    <subcellularLocation>
        <location evidence="7">Plastid</location>
        <location evidence="7">Chloroplast stroma</location>
    </subcellularLocation>
</comment>
<dbReference type="SUPFAM" id="SSF75304">
    <property type="entry name" value="Amidase signature (AS) enzymes"/>
    <property type="match status" value="1"/>
</dbReference>
<dbReference type="OrthoDB" id="421993at2759"/>
<dbReference type="HAMAP" id="MF_00120">
    <property type="entry name" value="GatA"/>
    <property type="match status" value="1"/>
</dbReference>
<keyword evidence="4 7" id="KW-0067">ATP-binding</keyword>